<reference evidence="1 2" key="1">
    <citation type="journal article" date="2009" name="PLoS ONE">
        <title>Symbiotic virus at the evolutionary intersection of three types of large DNA viruses; iridoviruses, ascoviruses, and ichnoviruses.</title>
        <authorList>
            <person name="Bigot Y."/>
            <person name="Renault S."/>
            <person name="Nicolas J."/>
            <person name="Moundras C."/>
            <person name="Demattei M.V."/>
            <person name="Samain S."/>
            <person name="Bideshi D.K."/>
            <person name="Federici B.A."/>
        </authorList>
    </citation>
    <scope>NUCLEOTIDE SEQUENCE [LARGE SCALE GENOMIC DNA]</scope>
</reference>
<evidence type="ECO:0000313" key="1">
    <source>
        <dbReference type="EMBL" id="CCA61388.1"/>
    </source>
</evidence>
<protein>
    <submittedName>
        <fullName evidence="1">Complete DpAV4 genome</fullName>
    </submittedName>
</protein>
<proteinExistence type="predicted"/>
<organism evidence="1 2">
    <name type="scientific">Diadromus pulchellus ascovirus 4a</name>
    <dbReference type="NCBI Taxonomy" id="158683"/>
    <lineage>
        <taxon>Viruses</taxon>
        <taxon>Varidnaviria</taxon>
        <taxon>Bamfordvirae</taxon>
        <taxon>Nucleocytoviricota</taxon>
        <taxon>Megaviricetes</taxon>
        <taxon>Pimascovirales</taxon>
        <taxon>Pimascovirales incertae sedis</taxon>
        <taxon>Ascoviridae</taxon>
        <taxon>Toursvirus</taxon>
        <taxon>Toursvirus dptv1a</taxon>
    </lineage>
</organism>
<dbReference type="GeneID" id="26683576"/>
<dbReference type="Proteomes" id="UP000203898">
    <property type="component" value="Segment"/>
</dbReference>
<keyword evidence="2" id="KW-1185">Reference proteome</keyword>
<dbReference type="KEGG" id="vg:26683576"/>
<accession>F2NYW0</accession>
<name>F2NYW0_9VIRU</name>
<sequence length="215" mass="24983">MSSMIQNDHYRNFLGYIAACQIKNAEDFKPLQCVLESHHIKRVRKPYIKFADIFCQTMIAEGFGNTGSRKMETELASSSVNVVADMIPPIVCLREHIEAKEFMTKTLPPHFCVKARDVSVKIVNDRVFMVIKFSEPYKRLLSQITQKINEIYDIKVPRKHYHVICIGYTRETFEKISGLEKTLESLIPSVIYFNSPNVFFHETVDELYPYTNSLF</sequence>
<dbReference type="RefSeq" id="YP_009640019.1">
    <property type="nucleotide sequence ID" value="NC_011335.1"/>
</dbReference>
<evidence type="ECO:0000313" key="2">
    <source>
        <dbReference type="Proteomes" id="UP000203898"/>
    </source>
</evidence>
<dbReference type="EMBL" id="CU469068">
    <property type="protein sequence ID" value="CCA61388.1"/>
    <property type="molecule type" value="Genomic_DNA"/>
</dbReference>